<evidence type="ECO:0000313" key="2">
    <source>
        <dbReference type="Proteomes" id="UP000504632"/>
    </source>
</evidence>
<dbReference type="PANTHER" id="PTHR14725">
    <property type="entry name" value="RIBOSOME-BINDING FACTOR A, MITOCHONDRIAL-RELATED"/>
    <property type="match status" value="1"/>
</dbReference>
<dbReference type="InterPro" id="IPR015946">
    <property type="entry name" value="KH_dom-like_a/b"/>
</dbReference>
<dbReference type="Proteomes" id="UP000504632">
    <property type="component" value="Chromosome 8"/>
</dbReference>
<dbReference type="RefSeq" id="XP_030638617.1">
    <property type="nucleotide sequence ID" value="XM_030782757.1"/>
</dbReference>
<feature type="compositionally biased region" description="Basic and acidic residues" evidence="1">
    <location>
        <begin position="344"/>
        <end position="357"/>
    </location>
</feature>
<dbReference type="InterPro" id="IPR000238">
    <property type="entry name" value="RbfA"/>
</dbReference>
<feature type="region of interest" description="Disordered" evidence="1">
    <location>
        <begin position="302"/>
        <end position="357"/>
    </location>
</feature>
<dbReference type="PANTHER" id="PTHR14725:SF0">
    <property type="entry name" value="RIBOSOME-BINDING FACTOR A, MITOCHONDRIAL-RELATED"/>
    <property type="match status" value="1"/>
</dbReference>
<dbReference type="SUPFAM" id="SSF89919">
    <property type="entry name" value="Ribosome-binding factor A, RbfA"/>
    <property type="match status" value="1"/>
</dbReference>
<dbReference type="CTD" id="79863"/>
<evidence type="ECO:0000256" key="1">
    <source>
        <dbReference type="SAM" id="MobiDB-lite"/>
    </source>
</evidence>
<protein>
    <submittedName>
        <fullName evidence="3">Ribosome-binding factor A, mitochondrial</fullName>
    </submittedName>
</protein>
<dbReference type="AlphaFoldDB" id="A0A6J2W321"/>
<reference evidence="3" key="1">
    <citation type="submission" date="2025-08" db="UniProtKB">
        <authorList>
            <consortium name="RefSeq"/>
        </authorList>
    </citation>
    <scope>IDENTIFICATION</scope>
</reference>
<dbReference type="GO" id="GO:0006364">
    <property type="term" value="P:rRNA processing"/>
    <property type="evidence" value="ECO:0007669"/>
    <property type="project" value="InterPro"/>
</dbReference>
<dbReference type="InterPro" id="IPR023799">
    <property type="entry name" value="RbfA_dom_sf"/>
</dbReference>
<organism evidence="2 3">
    <name type="scientific">Chanos chanos</name>
    <name type="common">Milkfish</name>
    <name type="synonym">Mugil chanos</name>
    <dbReference type="NCBI Taxonomy" id="29144"/>
    <lineage>
        <taxon>Eukaryota</taxon>
        <taxon>Metazoa</taxon>
        <taxon>Chordata</taxon>
        <taxon>Craniata</taxon>
        <taxon>Vertebrata</taxon>
        <taxon>Euteleostomi</taxon>
        <taxon>Actinopterygii</taxon>
        <taxon>Neopterygii</taxon>
        <taxon>Teleostei</taxon>
        <taxon>Ostariophysi</taxon>
        <taxon>Gonorynchiformes</taxon>
        <taxon>Chanidae</taxon>
        <taxon>Chanos</taxon>
    </lineage>
</organism>
<proteinExistence type="predicted"/>
<feature type="region of interest" description="Disordered" evidence="1">
    <location>
        <begin position="83"/>
        <end position="105"/>
    </location>
</feature>
<dbReference type="InParanoid" id="A0A6J2W321"/>
<keyword evidence="2" id="KW-1185">Reference proteome</keyword>
<dbReference type="Pfam" id="PF02033">
    <property type="entry name" value="RBFA"/>
    <property type="match status" value="1"/>
</dbReference>
<accession>A0A6J2W321</accession>
<dbReference type="GeneID" id="115819198"/>
<gene>
    <name evidence="3" type="primary">rbfa</name>
</gene>
<dbReference type="InterPro" id="IPR039212">
    <property type="entry name" value="RBFA_mitochondrial"/>
</dbReference>
<feature type="compositionally biased region" description="Basic and acidic residues" evidence="1">
    <location>
        <begin position="326"/>
        <end position="336"/>
    </location>
</feature>
<dbReference type="FunCoup" id="A0A6J2W321">
    <property type="interactions" value="154"/>
</dbReference>
<sequence>MFQMNTSYLFQKCRFLNRHFTNGMMPVLNKLTPVTLLSNRDVNIWSTPLSCLWKMNLHTSTCHWATNKLMKMFANKKRKKWYETPQRGLPPSPIDALKPQKKRNHEDNARVRVLNSILHKAVADMLSSHEVNSEIPAYGVEISRVSLCPDFSACRIYWKTSWSAERDNQIQQALDKCGPRIRYLLISQQILGSLPPVTFIRDKQYAAVTEVENLLKRADFGPQEDAKNESLNEDRGEMLHSVDSPKTKKTVLFGVDHDALHKQIEEYKQRSKDTLTQTTTAGLTQQQLDALAEIRKQKIIEKKKRKSKKLKDDDITPKAFLLARSNQKEEQDDNRGNEYSLEDMQIKELMTEDNQRY</sequence>
<name>A0A6J2W321_CHACN</name>
<dbReference type="OrthoDB" id="418445at2759"/>
<evidence type="ECO:0000313" key="3">
    <source>
        <dbReference type="RefSeq" id="XP_030638617.1"/>
    </source>
</evidence>
<dbReference type="Gene3D" id="3.30.300.20">
    <property type="match status" value="1"/>
</dbReference>